<dbReference type="AlphaFoldDB" id="A0A365XZM0"/>
<name>A0A365XZM0_9BACT</name>
<reference evidence="1 2" key="1">
    <citation type="submission" date="2018-05" db="EMBL/GenBank/DDBJ databases">
        <title>Chitinophaga sp. K3CV102501T nov., isolated from isolated from a monsoon evergreen broad-leaved forest soil.</title>
        <authorList>
            <person name="Lv Y."/>
        </authorList>
    </citation>
    <scope>NUCLEOTIDE SEQUENCE [LARGE SCALE GENOMIC DNA]</scope>
    <source>
        <strain evidence="1 2">GDMCC 1.1325</strain>
    </source>
</reference>
<keyword evidence="2" id="KW-1185">Reference proteome</keyword>
<accession>A0A365XZM0</accession>
<gene>
    <name evidence="1" type="ORF">DF182_04085</name>
</gene>
<dbReference type="EMBL" id="QFFJ01000001">
    <property type="protein sequence ID" value="RBL91792.1"/>
    <property type="molecule type" value="Genomic_DNA"/>
</dbReference>
<organism evidence="1 2">
    <name type="scientific">Chitinophaga flava</name>
    <dbReference type="NCBI Taxonomy" id="2259036"/>
    <lineage>
        <taxon>Bacteria</taxon>
        <taxon>Pseudomonadati</taxon>
        <taxon>Bacteroidota</taxon>
        <taxon>Chitinophagia</taxon>
        <taxon>Chitinophagales</taxon>
        <taxon>Chitinophagaceae</taxon>
        <taxon>Chitinophaga</taxon>
    </lineage>
</organism>
<comment type="caution">
    <text evidence="1">The sequence shown here is derived from an EMBL/GenBank/DDBJ whole genome shotgun (WGS) entry which is preliminary data.</text>
</comment>
<proteinExistence type="predicted"/>
<sequence length="229" mass="26740">MIISWFQGKLTTREMIANTAGILQLEPHEPGFSDPVALFETALEDYHPDYFFEWLDYKQYARDTAPVVAGLTHQLTTLLAGEQSQHEFMEWATWHNMDGGETTAGVFENRNIEYFCLIFLPLHYQQLDTTFYRKAIDIIARSPDTSYGAFVIALHLLLEKEYKSLYYFLTAYIEGHKTDAELNQYLEKKFSHKLPEFRYDIRTFPYLDALHTARETKSSTSAFMQLMIV</sequence>
<evidence type="ECO:0000313" key="2">
    <source>
        <dbReference type="Proteomes" id="UP000253410"/>
    </source>
</evidence>
<protein>
    <submittedName>
        <fullName evidence="1">Uncharacterized protein</fullName>
    </submittedName>
</protein>
<evidence type="ECO:0000313" key="1">
    <source>
        <dbReference type="EMBL" id="RBL91792.1"/>
    </source>
</evidence>
<dbReference type="Proteomes" id="UP000253410">
    <property type="component" value="Unassembled WGS sequence"/>
</dbReference>